<feature type="signal peptide" evidence="1">
    <location>
        <begin position="1"/>
        <end position="21"/>
    </location>
</feature>
<name>A0A7S3V4E7_9STRA</name>
<evidence type="ECO:0000256" key="1">
    <source>
        <dbReference type="SAM" id="SignalP"/>
    </source>
</evidence>
<organism evidence="2">
    <name type="scientific">Chaetoceros debilis</name>
    <dbReference type="NCBI Taxonomy" id="122233"/>
    <lineage>
        <taxon>Eukaryota</taxon>
        <taxon>Sar</taxon>
        <taxon>Stramenopiles</taxon>
        <taxon>Ochrophyta</taxon>
        <taxon>Bacillariophyta</taxon>
        <taxon>Coscinodiscophyceae</taxon>
        <taxon>Chaetocerotophycidae</taxon>
        <taxon>Chaetocerotales</taxon>
        <taxon>Chaetocerotaceae</taxon>
        <taxon>Chaetoceros</taxon>
    </lineage>
</organism>
<feature type="chain" id="PRO_5030825273" evidence="1">
    <location>
        <begin position="22"/>
        <end position="231"/>
    </location>
</feature>
<gene>
    <name evidence="2" type="ORF">CDEB00056_LOCUS1039</name>
</gene>
<proteinExistence type="predicted"/>
<reference evidence="2" key="1">
    <citation type="submission" date="2021-01" db="EMBL/GenBank/DDBJ databases">
        <authorList>
            <person name="Corre E."/>
            <person name="Pelletier E."/>
            <person name="Niang G."/>
            <person name="Scheremetjew M."/>
            <person name="Finn R."/>
            <person name="Kale V."/>
            <person name="Holt S."/>
            <person name="Cochrane G."/>
            <person name="Meng A."/>
            <person name="Brown T."/>
            <person name="Cohen L."/>
        </authorList>
    </citation>
    <scope>NUCLEOTIDE SEQUENCE</scope>
    <source>
        <strain evidence="2">MM31A-1</strain>
    </source>
</reference>
<keyword evidence="1" id="KW-0732">Signal</keyword>
<dbReference type="EMBL" id="HBIO01001448">
    <property type="protein sequence ID" value="CAE0456198.1"/>
    <property type="molecule type" value="Transcribed_RNA"/>
</dbReference>
<evidence type="ECO:0000313" key="2">
    <source>
        <dbReference type="EMBL" id="CAE0456198.1"/>
    </source>
</evidence>
<sequence length="231" mass="24179">MTMTIRIITASALAMAASVNAFTPSTSFSIQRRDVLNNPSTSSLNGYIAADATTEEFDSTASGLGFAADNVISIFGTVDKNGNAIAQEMKHYSKVSPLNDTSGIKIICKGDGAEIYQDPGLSSTKRITLAPLEAVGNALASVDAGVSTDGKIVISFVGGDDLMVHEVLSGIQQLVDGLDIKDPKKNVEFRSLSDSTFPIDKCGVVVTAGDSDAFYIGGQYYAVSDDDISTN</sequence>
<dbReference type="AlphaFoldDB" id="A0A7S3V4E7"/>
<accession>A0A7S3V4E7</accession>
<protein>
    <submittedName>
        <fullName evidence="2">Uncharacterized protein</fullName>
    </submittedName>
</protein>